<dbReference type="InterPro" id="IPR012334">
    <property type="entry name" value="Pectin_lyas_fold"/>
</dbReference>
<dbReference type="PROSITE" id="PS50293">
    <property type="entry name" value="TPR_REGION"/>
    <property type="match status" value="1"/>
</dbReference>
<feature type="repeat" description="TPR" evidence="3">
    <location>
        <begin position="771"/>
        <end position="804"/>
    </location>
</feature>
<keyword evidence="6" id="KW-1185">Reference proteome</keyword>
<proteinExistence type="predicted"/>
<dbReference type="PANTHER" id="PTHR44943">
    <property type="entry name" value="CELLULOSE SYNTHASE OPERON PROTEIN C"/>
    <property type="match status" value="1"/>
</dbReference>
<dbReference type="InterPro" id="IPR011990">
    <property type="entry name" value="TPR-like_helical_dom_sf"/>
</dbReference>
<organism evidence="5 6">
    <name type="scientific">Candidatus Methanocrinis alkalitolerans</name>
    <dbReference type="NCBI Taxonomy" id="3033395"/>
    <lineage>
        <taxon>Archaea</taxon>
        <taxon>Methanobacteriati</taxon>
        <taxon>Methanobacteriota</taxon>
        <taxon>Stenosarchaea group</taxon>
        <taxon>Methanomicrobia</taxon>
        <taxon>Methanotrichales</taxon>
        <taxon>Methanotrichaceae</taxon>
        <taxon>Methanocrinis</taxon>
    </lineage>
</organism>
<dbReference type="InterPro" id="IPR019734">
    <property type="entry name" value="TPR_rpt"/>
</dbReference>
<dbReference type="Proteomes" id="UP001215956">
    <property type="component" value="Unassembled WGS sequence"/>
</dbReference>
<dbReference type="Pfam" id="PF13432">
    <property type="entry name" value="TPR_16"/>
    <property type="match status" value="3"/>
</dbReference>
<protein>
    <submittedName>
        <fullName evidence="5">Tetratricopeptide repeat protein</fullName>
    </submittedName>
</protein>
<comment type="caution">
    <text evidence="5">The sequence shown here is derived from an EMBL/GenBank/DDBJ whole genome shotgun (WGS) entry which is preliminary data.</text>
</comment>
<dbReference type="Pfam" id="PF13229">
    <property type="entry name" value="Beta_helix"/>
    <property type="match status" value="1"/>
</dbReference>
<evidence type="ECO:0000256" key="3">
    <source>
        <dbReference type="PROSITE-ProRule" id="PRU00339"/>
    </source>
</evidence>
<dbReference type="InterPro" id="IPR039448">
    <property type="entry name" value="Beta_helix"/>
</dbReference>
<feature type="repeat" description="TPR" evidence="3">
    <location>
        <begin position="696"/>
        <end position="729"/>
    </location>
</feature>
<feature type="repeat" description="TPR" evidence="3">
    <location>
        <begin position="842"/>
        <end position="875"/>
    </location>
</feature>
<dbReference type="EMBL" id="JARFPL010000039">
    <property type="protein sequence ID" value="MDF0594009.1"/>
    <property type="molecule type" value="Genomic_DNA"/>
</dbReference>
<feature type="domain" description="LTD" evidence="4">
    <location>
        <begin position="1007"/>
        <end position="1138"/>
    </location>
</feature>
<dbReference type="SMART" id="SM00028">
    <property type="entry name" value="TPR"/>
    <property type="match status" value="10"/>
</dbReference>
<name>A0ABT5XH27_9EURY</name>
<dbReference type="PROSITE" id="PS51841">
    <property type="entry name" value="LTD"/>
    <property type="match status" value="1"/>
</dbReference>
<accession>A0ABT5XH27</accession>
<evidence type="ECO:0000259" key="4">
    <source>
        <dbReference type="PROSITE" id="PS51841"/>
    </source>
</evidence>
<dbReference type="Gene3D" id="2.160.20.10">
    <property type="entry name" value="Single-stranded right-handed beta-helix, Pectin lyase-like"/>
    <property type="match status" value="2"/>
</dbReference>
<evidence type="ECO:0000256" key="2">
    <source>
        <dbReference type="ARBA" id="ARBA00022803"/>
    </source>
</evidence>
<dbReference type="InterPro" id="IPR051685">
    <property type="entry name" value="Ycf3/AcsC/BcsC/TPR_MFPF"/>
</dbReference>
<dbReference type="Pfam" id="PF14559">
    <property type="entry name" value="TPR_19"/>
    <property type="match status" value="1"/>
</dbReference>
<dbReference type="InterPro" id="IPR006626">
    <property type="entry name" value="PbH1"/>
</dbReference>
<dbReference type="InterPro" id="IPR001322">
    <property type="entry name" value="Lamin_tail_dom"/>
</dbReference>
<sequence>MKAYLGVLMMLCALMGLAASSQGTEFKVGSMTLPLASDYISITSNADLLDYRGSGTADDPYIIEGISLEDHVGNGIVIKNTDAHLLVLNCTMENLNGGYDALLPVGIYIDGAKNVRIEDSRVSDSDIRFSGAENVRIKGVEGSALTFDGVLNGTIERSSINHIIVQAGGTPMVFSDFFDIAPLELTRTPSQNILIRGCIAGQEITFFDSMDCVVEDCIIGDNVEGGGLWIFDLRKITFRNVTVVGGILGLHRTSPDPVSMTFDGLKLVRSDIDLSGLYLAGLSSEDSIDFYNSTVDGKEISSFKDEKGLKLEGLELGYVWLMNCPEARLKGVNAYGISAINSSGLIVEDSVIHQGGIYLAFSSDSTISNNTLIDSSARTGGITLGYGCHNNTLRDNFVKRAKKAGPDFLASMGVDTALSDGGHAIFGNVIMDAGVGLDVGRNSTIIGNTIANNAIGLRASDDHNEIAHNNFIYNGIDAQQRSTIAWKTVSFANNTWDGNFWTSYRGEDEDGDGVGDEPHIAVSVSYPREPVAVAEERVVDNAPMMEPISDPQEGRFWQKEGLVLEAMGRGSEAEISFAMARELGYETPPASSLALTNVVSVGEDEFIEMANDGKETEIFEGLILTIDDKGSIALPDFTLEPGERIRFHLGAGESNETDIFLDSDLALDDLAGNLTLKDSAGTLEKFAAYWTPEETARDWFEKGEELSMNGSTEEALAAYEWAVELNPEIAEAWIGKGYAKSRLAFISKDPAGYNESLLSFERAIELNRSQSQAWNGKATVLSMMERYEEAVEAYDASLEIDPHQPWVLVGKANALWKLGRHDESMTASDEAIDATSETVEKAFVWFERAHLFAEDGDYNGTVEALNRATELAPDDKNFWINGGVLLSAHLGRYEEALTYIDRALEIDPEYADAWISKAQILGPSLGRYDESLEACEKALEIDPEDPDAWRLKGLILMNLGRDEEALAALEEAIDLDPENGYTWYLKGDLLQNLGREDEARAAFARAEELGFTSPLEGMIAITDIVADGEDEFVEIANHLDEAANLKGWTLVVDGDETRSVVLPEYILEPGAMVRVHFGAGEDAEADLFMESGIALDDAATNVTLKDEAGREISFLGFENLPDGRVVGTRGSGEFEYQPS</sequence>
<dbReference type="SUPFAM" id="SSF48452">
    <property type="entry name" value="TPR-like"/>
    <property type="match status" value="1"/>
</dbReference>
<dbReference type="PANTHER" id="PTHR44943:SF4">
    <property type="entry name" value="TPR REPEAT-CONTAINING PROTEIN MJ0798"/>
    <property type="match status" value="1"/>
</dbReference>
<dbReference type="RefSeq" id="WP_316969708.1">
    <property type="nucleotide sequence ID" value="NZ_JARFPL010000039.1"/>
</dbReference>
<dbReference type="Pfam" id="PF13181">
    <property type="entry name" value="TPR_8"/>
    <property type="match status" value="1"/>
</dbReference>
<gene>
    <name evidence="5" type="ORF">P0O24_10495</name>
</gene>
<dbReference type="InterPro" id="IPR011050">
    <property type="entry name" value="Pectin_lyase_fold/virulence"/>
</dbReference>
<evidence type="ECO:0000256" key="1">
    <source>
        <dbReference type="ARBA" id="ARBA00022737"/>
    </source>
</evidence>
<dbReference type="Pfam" id="PF00932">
    <property type="entry name" value="LTD"/>
    <property type="match status" value="1"/>
</dbReference>
<dbReference type="PROSITE" id="PS50005">
    <property type="entry name" value="TPR"/>
    <property type="match status" value="4"/>
</dbReference>
<dbReference type="Pfam" id="PF05048">
    <property type="entry name" value="NosD"/>
    <property type="match status" value="1"/>
</dbReference>
<dbReference type="InterPro" id="IPR007742">
    <property type="entry name" value="NosD_dom"/>
</dbReference>
<evidence type="ECO:0000313" key="6">
    <source>
        <dbReference type="Proteomes" id="UP001215956"/>
    </source>
</evidence>
<keyword evidence="2 3" id="KW-0802">TPR repeat</keyword>
<dbReference type="Gene3D" id="2.60.40.1260">
    <property type="entry name" value="Lamin Tail domain"/>
    <property type="match status" value="1"/>
</dbReference>
<dbReference type="Gene3D" id="1.25.40.10">
    <property type="entry name" value="Tetratricopeptide repeat domain"/>
    <property type="match status" value="4"/>
</dbReference>
<reference evidence="5 6" key="1">
    <citation type="submission" date="2023-03" db="EMBL/GenBank/DDBJ databases">
        <title>Whole genome sequencing of Methanotrichaceae archaeon M04Ac.</title>
        <authorList>
            <person name="Khomyakova M.A."/>
            <person name="Merkel A.Y."/>
            <person name="Slobodkin A.I."/>
        </authorList>
    </citation>
    <scope>NUCLEOTIDE SEQUENCE [LARGE SCALE GENOMIC DNA]</scope>
    <source>
        <strain evidence="5 6">M04Ac</strain>
    </source>
</reference>
<dbReference type="SUPFAM" id="SSF74853">
    <property type="entry name" value="Lamin A/C globular tail domain"/>
    <property type="match status" value="1"/>
</dbReference>
<evidence type="ECO:0000313" key="5">
    <source>
        <dbReference type="EMBL" id="MDF0594009.1"/>
    </source>
</evidence>
<dbReference type="SUPFAM" id="SSF51126">
    <property type="entry name" value="Pectin lyase-like"/>
    <property type="match status" value="2"/>
</dbReference>
<dbReference type="InterPro" id="IPR036415">
    <property type="entry name" value="Lamin_tail_dom_sf"/>
</dbReference>
<feature type="repeat" description="TPR" evidence="3">
    <location>
        <begin position="946"/>
        <end position="979"/>
    </location>
</feature>
<dbReference type="SMART" id="SM00710">
    <property type="entry name" value="PbH1"/>
    <property type="match status" value="7"/>
</dbReference>
<keyword evidence="1" id="KW-0677">Repeat</keyword>